<reference evidence="2" key="1">
    <citation type="journal article" date="2023" name="Nat. Plants">
        <title>Single-cell RNA sequencing provides a high-resolution roadmap for understanding the multicellular compartmentation of specialized metabolism.</title>
        <authorList>
            <person name="Sun S."/>
            <person name="Shen X."/>
            <person name="Li Y."/>
            <person name="Li Y."/>
            <person name="Wang S."/>
            <person name="Li R."/>
            <person name="Zhang H."/>
            <person name="Shen G."/>
            <person name="Guo B."/>
            <person name="Wei J."/>
            <person name="Xu J."/>
            <person name="St-Pierre B."/>
            <person name="Chen S."/>
            <person name="Sun C."/>
        </authorList>
    </citation>
    <scope>NUCLEOTIDE SEQUENCE [LARGE SCALE GENOMIC DNA]</scope>
</reference>
<evidence type="ECO:0000313" key="1">
    <source>
        <dbReference type="EMBL" id="KAI5658635.1"/>
    </source>
</evidence>
<gene>
    <name evidence="1" type="ORF">M9H77_27428</name>
</gene>
<keyword evidence="2" id="KW-1185">Reference proteome</keyword>
<evidence type="ECO:0000313" key="2">
    <source>
        <dbReference type="Proteomes" id="UP001060085"/>
    </source>
</evidence>
<comment type="caution">
    <text evidence="1">The sequence shown here is derived from an EMBL/GenBank/DDBJ whole genome shotgun (WGS) entry which is preliminary data.</text>
</comment>
<name>A0ACC0AE42_CATRO</name>
<dbReference type="Proteomes" id="UP001060085">
    <property type="component" value="Linkage Group LG06"/>
</dbReference>
<sequence>MATAFAKPENALKRAEELLNVGQKQEAWDTLHRLITSRRYRAWTKTLERIMFKYIELCVEMRKGAKDGLNQYRLMCQQVNVSSLEEVIKHFMHLSTERAELARSKAEALEEALDVDDLEADRRPEDLMLSYVSGQKEKDRSDRELVTPWFKFLWETYRTVLEILRNNSKLEALYAMTAHRAFQFCKLYKRTTEFRRLCDIIRNHLANLIKYRDQRDRPDLSAPESQQLYLDTRFEQLKIATDLELWQEAFRSVEDIHGLMCMVKKQPKPSLLVVYYAKLTEIFWKSSGHLYHAYAWSKLFSLQKSFNKNLSQKDLQLIASSFVLAALSVPPYDHVHGASHLELENEKERNLRMANLIGFSLDPKLEGREVLSRSSLLAELVSKGVLTCVTQEVKDLFHLLEQDFLPLDLCSKVQPLLTKISKVGGKLSSASSLPEVQLSRYVPALEKLASLRFLQQVSQVYQTIKIENLTKMLPFFNFSEMEKISGEAIKHNLFSLKIDHREGSVIFGKLGLESDGLRDQLVIFAESLNKSRDMIYPPATKASKLGEMLPSLAETVEKEHKRLLARKSIIEKRKEEQERLLLDMEREEESKRLKQQKLTEEAEQKRLAAEFEQRKNQRILKEIEERELEEAQALLQEAEKRSKKKGKKPVIEGEKVTKQTLMELALTEQLRERQEMEKKLQKLAKTMDYLERAKREESAPLIEAAFQKRLVQEKVQHEHEQQQEIELSRQRHDGDLKEKNRLSRMLEYKMKFQESVLNHRRAEYERLRAEREERMSHILQQRRQEREMKRKMLFYMKSEEERLQKLHEEEEARKREEAERRKKEEAERRAKLDEIAEKQRQRERELEERERMRREAILGKSNDVPPKTVTVPSDSGTTVAPTATGTDTAAPATAPSKYVPRFRRSENSGQPAAPESDRWGSNRSDDRSRPGDRWRADDRPPSFGSGSRSSWSSSRR</sequence>
<dbReference type="EMBL" id="CM044706">
    <property type="protein sequence ID" value="KAI5658635.1"/>
    <property type="molecule type" value="Genomic_DNA"/>
</dbReference>
<protein>
    <submittedName>
        <fullName evidence="1">Uncharacterized protein</fullName>
    </submittedName>
</protein>
<proteinExistence type="predicted"/>
<organism evidence="1 2">
    <name type="scientific">Catharanthus roseus</name>
    <name type="common">Madagascar periwinkle</name>
    <name type="synonym">Vinca rosea</name>
    <dbReference type="NCBI Taxonomy" id="4058"/>
    <lineage>
        <taxon>Eukaryota</taxon>
        <taxon>Viridiplantae</taxon>
        <taxon>Streptophyta</taxon>
        <taxon>Embryophyta</taxon>
        <taxon>Tracheophyta</taxon>
        <taxon>Spermatophyta</taxon>
        <taxon>Magnoliopsida</taxon>
        <taxon>eudicotyledons</taxon>
        <taxon>Gunneridae</taxon>
        <taxon>Pentapetalae</taxon>
        <taxon>asterids</taxon>
        <taxon>lamiids</taxon>
        <taxon>Gentianales</taxon>
        <taxon>Apocynaceae</taxon>
        <taxon>Rauvolfioideae</taxon>
        <taxon>Vinceae</taxon>
        <taxon>Catharanthinae</taxon>
        <taxon>Catharanthus</taxon>
    </lineage>
</organism>
<accession>A0ACC0AE42</accession>